<dbReference type="InterPro" id="IPR036397">
    <property type="entry name" value="RNaseH_sf"/>
</dbReference>
<name>A0A0J7KB01_LASNI</name>
<feature type="domain" description="Reverse transcriptase" evidence="1">
    <location>
        <begin position="365"/>
        <end position="636"/>
    </location>
</feature>
<protein>
    <submittedName>
        <fullName evidence="3">Reverse transcriptase</fullName>
    </submittedName>
</protein>
<dbReference type="InterPro" id="IPR012337">
    <property type="entry name" value="RNaseH-like_sf"/>
</dbReference>
<dbReference type="InterPro" id="IPR002156">
    <property type="entry name" value="RNaseH_domain"/>
</dbReference>
<dbReference type="SUPFAM" id="SSF53098">
    <property type="entry name" value="Ribonuclease H-like"/>
    <property type="match status" value="1"/>
</dbReference>
<accession>A0A0J7KB01</accession>
<dbReference type="SUPFAM" id="SSF56672">
    <property type="entry name" value="DNA/RNA polymerases"/>
    <property type="match status" value="1"/>
</dbReference>
<evidence type="ECO:0000259" key="1">
    <source>
        <dbReference type="PROSITE" id="PS50878"/>
    </source>
</evidence>
<dbReference type="PROSITE" id="PS50878">
    <property type="entry name" value="RT_POL"/>
    <property type="match status" value="1"/>
</dbReference>
<dbReference type="InterPro" id="IPR000477">
    <property type="entry name" value="RT_dom"/>
</dbReference>
<dbReference type="GO" id="GO:0003676">
    <property type="term" value="F:nucleic acid binding"/>
    <property type="evidence" value="ECO:0007669"/>
    <property type="project" value="InterPro"/>
</dbReference>
<dbReference type="SUPFAM" id="SSF56219">
    <property type="entry name" value="DNase I-like"/>
    <property type="match status" value="1"/>
</dbReference>
<organism evidence="3 4">
    <name type="scientific">Lasius niger</name>
    <name type="common">Black garden ant</name>
    <dbReference type="NCBI Taxonomy" id="67767"/>
    <lineage>
        <taxon>Eukaryota</taxon>
        <taxon>Metazoa</taxon>
        <taxon>Ecdysozoa</taxon>
        <taxon>Arthropoda</taxon>
        <taxon>Hexapoda</taxon>
        <taxon>Insecta</taxon>
        <taxon>Pterygota</taxon>
        <taxon>Neoptera</taxon>
        <taxon>Endopterygota</taxon>
        <taxon>Hymenoptera</taxon>
        <taxon>Apocrita</taxon>
        <taxon>Aculeata</taxon>
        <taxon>Formicoidea</taxon>
        <taxon>Formicidae</taxon>
        <taxon>Formicinae</taxon>
        <taxon>Lasius</taxon>
        <taxon>Lasius</taxon>
    </lineage>
</organism>
<proteinExistence type="predicted"/>
<dbReference type="GO" id="GO:0042575">
    <property type="term" value="C:DNA polymerase complex"/>
    <property type="evidence" value="ECO:0007669"/>
    <property type="project" value="UniProtKB-ARBA"/>
</dbReference>
<dbReference type="InterPro" id="IPR036691">
    <property type="entry name" value="Endo/exonu/phosph_ase_sf"/>
</dbReference>
<keyword evidence="3" id="KW-0808">Transferase</keyword>
<keyword evidence="3" id="KW-0548">Nucleotidyltransferase</keyword>
<dbReference type="OrthoDB" id="7695642at2759"/>
<gene>
    <name evidence="3" type="ORF">RF55_13285</name>
</gene>
<comment type="caution">
    <text evidence="3">The sequence shown here is derived from an EMBL/GenBank/DDBJ whole genome shotgun (WGS) entry which is preliminary data.</text>
</comment>
<dbReference type="Pfam" id="PF14529">
    <property type="entry name" value="Exo_endo_phos_2"/>
    <property type="match status" value="1"/>
</dbReference>
<dbReference type="GO" id="GO:0003964">
    <property type="term" value="F:RNA-directed DNA polymerase activity"/>
    <property type="evidence" value="ECO:0007669"/>
    <property type="project" value="UniProtKB-KW"/>
</dbReference>
<evidence type="ECO:0000313" key="4">
    <source>
        <dbReference type="Proteomes" id="UP000036403"/>
    </source>
</evidence>
<dbReference type="AlphaFoldDB" id="A0A0J7KB01"/>
<evidence type="ECO:0000259" key="2">
    <source>
        <dbReference type="PROSITE" id="PS50879"/>
    </source>
</evidence>
<dbReference type="Gene3D" id="3.30.420.10">
    <property type="entry name" value="Ribonuclease H-like superfamily/Ribonuclease H"/>
    <property type="match status" value="1"/>
</dbReference>
<dbReference type="PANTHER" id="PTHR19446">
    <property type="entry name" value="REVERSE TRANSCRIPTASES"/>
    <property type="match status" value="1"/>
</dbReference>
<dbReference type="PROSITE" id="PS50879">
    <property type="entry name" value="RNASE_H_1"/>
    <property type="match status" value="1"/>
</dbReference>
<dbReference type="InterPro" id="IPR043502">
    <property type="entry name" value="DNA/RNA_pol_sf"/>
</dbReference>
<dbReference type="Gene3D" id="3.60.10.10">
    <property type="entry name" value="Endonuclease/exonuclease/phosphatase"/>
    <property type="match status" value="1"/>
</dbReference>
<feature type="domain" description="RNase H type-1" evidence="2">
    <location>
        <begin position="811"/>
        <end position="947"/>
    </location>
</feature>
<dbReference type="InterPro" id="IPR005135">
    <property type="entry name" value="Endo/exonuclease/phosphatase"/>
</dbReference>
<dbReference type="Proteomes" id="UP000036403">
    <property type="component" value="Unassembled WGS sequence"/>
</dbReference>
<dbReference type="CDD" id="cd01650">
    <property type="entry name" value="RT_nLTR_like"/>
    <property type="match status" value="1"/>
</dbReference>
<dbReference type="GO" id="GO:0004523">
    <property type="term" value="F:RNA-DNA hybrid ribonuclease activity"/>
    <property type="evidence" value="ECO:0007669"/>
    <property type="project" value="InterPro"/>
</dbReference>
<dbReference type="CDD" id="cd09276">
    <property type="entry name" value="Rnase_HI_RT_non_LTR"/>
    <property type="match status" value="1"/>
</dbReference>
<dbReference type="Pfam" id="PF00075">
    <property type="entry name" value="RNase_H"/>
    <property type="match status" value="1"/>
</dbReference>
<dbReference type="PaxDb" id="67767-A0A0J7KB01"/>
<keyword evidence="3" id="KW-0695">RNA-directed DNA polymerase</keyword>
<dbReference type="Pfam" id="PF00078">
    <property type="entry name" value="RVT_1"/>
    <property type="match status" value="1"/>
</dbReference>
<evidence type="ECO:0000313" key="3">
    <source>
        <dbReference type="EMBL" id="KMQ87436.1"/>
    </source>
</evidence>
<dbReference type="STRING" id="67767.A0A0J7KB01"/>
<dbReference type="EMBL" id="LBMM01010475">
    <property type="protein sequence ID" value="KMQ87436.1"/>
    <property type="molecule type" value="Genomic_DNA"/>
</dbReference>
<keyword evidence="4" id="KW-1185">Reference proteome</keyword>
<reference evidence="3 4" key="1">
    <citation type="submission" date="2015-04" db="EMBL/GenBank/DDBJ databases">
        <title>Lasius niger genome sequencing.</title>
        <authorList>
            <person name="Konorov E.A."/>
            <person name="Nikitin M.A."/>
            <person name="Kirill M.V."/>
            <person name="Chang P."/>
        </authorList>
    </citation>
    <scope>NUCLEOTIDE SEQUENCE [LARGE SCALE GENOMIC DNA]</scope>
    <source>
        <tissue evidence="3">Whole</tissue>
    </source>
</reference>
<sequence>MLTSAYLPHDEDIPTGVLRGLVEEKYDLIIGADANARHCLWGSSESNERGKLLFDYINASDLVVCNRGSSPTFEFPASDIYPGWKEVLDITLRSGNCGRVVKEWRVSDENSFSDHKYILFETSFEQGPKITFRNPRNTDWVKFERISTGKLRKIPEEVVDVDASVNLITKAFDTAFKASCRISRLSKRNFPSYFDGELIKLRKEVRKQFKKSHKDGNWAAYKALVNDYNKARKRAKTEEWKSFTEGIESTKDASRLRKILAKTYSAPSHLQLENGEWAQSSMETNDTLLSTHFPGCTKEPVNTAVRLEAGTADQTHANFITEDKVHWAINSFDPYKSSGLDGISPKMLQVTAKVIAPILTRIYRWCIVHRALPQAWRQVRVVFIPKAGKINHSKAKDYRPISLSSFLLKVMERIIDNYIRSLFSVDMISKNQHAYMKGKSTDTALHEVVRTIESSNQHSQHTLAAFLDIEGAFNNVEISAIVQALEKIGVNKSISDWVSVMLNTRVIHSTIGNDSTVRVVNRGTPQGGVLSPLLWLLVVNDILLKLEEHKIQVVAYADDVVIMCSGQFTSIISERVGLGLKLLHEWTKGCGLGVNPDKTELVLFTRKKKIQSFTTPKLDGKLLSLSSEAKYLGVVLDSKLNWKRNVEERVRKAQAAFYLCRGAIGKRWGLSPKLTHWILTVVVRPILMYGILVWWTAVLSKEKCRKLDAVIRSICIGITGAIRTTPTEVLRAMLDIAGCEDFAKFSAANTALRLHAIGQWKARTYGHANILQEYKIKSNSMDVCVSVLNFENKFRSVLPSRRFWKSDDPLVDFSIKVFTDGSKTEEGCGAGYVILDTVFRRSFRLPDYCSVFQGEIFAIKEASSILLLLQNDDCLIVKDRTVAICVDSQAAIKAIQSPLTSSPLVKECKKLLNQLGEVCNLTVIWVPGHKGIEGNELADKLARTGSDLHVSWCEKVPIPITFYKAKIRENMVRSCRQKWQKCEHRSKVIWDSVSTRRTKELLSKSRPHIRSILFQMTGHWNIGRHARRLGLGSYINCPGCDLSAQDTDVEHLWCLCPALCRKRFKYTGHYSLGSMAILEGISFENKLAFMNEVNWFLKPKLREISTLKTRSVLVNF</sequence>